<organism evidence="2 3">
    <name type="scientific">Serendipita vermifera MAFF 305830</name>
    <dbReference type="NCBI Taxonomy" id="933852"/>
    <lineage>
        <taxon>Eukaryota</taxon>
        <taxon>Fungi</taxon>
        <taxon>Dikarya</taxon>
        <taxon>Basidiomycota</taxon>
        <taxon>Agaricomycotina</taxon>
        <taxon>Agaricomycetes</taxon>
        <taxon>Sebacinales</taxon>
        <taxon>Serendipitaceae</taxon>
        <taxon>Serendipita</taxon>
    </lineage>
</organism>
<reference evidence="2 3" key="1">
    <citation type="submission" date="2014-04" db="EMBL/GenBank/DDBJ databases">
        <authorList>
            <consortium name="DOE Joint Genome Institute"/>
            <person name="Kuo A."/>
            <person name="Zuccaro A."/>
            <person name="Kohler A."/>
            <person name="Nagy L.G."/>
            <person name="Floudas D."/>
            <person name="Copeland A."/>
            <person name="Barry K.W."/>
            <person name="Cichocki N."/>
            <person name="Veneault-Fourrey C."/>
            <person name="LaButti K."/>
            <person name="Lindquist E.A."/>
            <person name="Lipzen A."/>
            <person name="Lundell T."/>
            <person name="Morin E."/>
            <person name="Murat C."/>
            <person name="Sun H."/>
            <person name="Tunlid A."/>
            <person name="Henrissat B."/>
            <person name="Grigoriev I.V."/>
            <person name="Hibbett D.S."/>
            <person name="Martin F."/>
            <person name="Nordberg H.P."/>
            <person name="Cantor M.N."/>
            <person name="Hua S.X."/>
        </authorList>
    </citation>
    <scope>NUCLEOTIDE SEQUENCE [LARGE SCALE GENOMIC DNA]</scope>
    <source>
        <strain evidence="2 3">MAFF 305830</strain>
    </source>
</reference>
<proteinExistence type="predicted"/>
<feature type="region of interest" description="Disordered" evidence="1">
    <location>
        <begin position="55"/>
        <end position="76"/>
    </location>
</feature>
<reference evidence="3" key="2">
    <citation type="submission" date="2015-01" db="EMBL/GenBank/DDBJ databases">
        <title>Evolutionary Origins and Diversification of the Mycorrhizal Mutualists.</title>
        <authorList>
            <consortium name="DOE Joint Genome Institute"/>
            <consortium name="Mycorrhizal Genomics Consortium"/>
            <person name="Kohler A."/>
            <person name="Kuo A."/>
            <person name="Nagy L.G."/>
            <person name="Floudas D."/>
            <person name="Copeland A."/>
            <person name="Barry K.W."/>
            <person name="Cichocki N."/>
            <person name="Veneault-Fourrey C."/>
            <person name="LaButti K."/>
            <person name="Lindquist E.A."/>
            <person name="Lipzen A."/>
            <person name="Lundell T."/>
            <person name="Morin E."/>
            <person name="Murat C."/>
            <person name="Riley R."/>
            <person name="Ohm R."/>
            <person name="Sun H."/>
            <person name="Tunlid A."/>
            <person name="Henrissat B."/>
            <person name="Grigoriev I.V."/>
            <person name="Hibbett D.S."/>
            <person name="Martin F."/>
        </authorList>
    </citation>
    <scope>NUCLEOTIDE SEQUENCE [LARGE SCALE GENOMIC DNA]</scope>
    <source>
        <strain evidence="3">MAFF 305830</strain>
    </source>
</reference>
<evidence type="ECO:0000313" key="2">
    <source>
        <dbReference type="EMBL" id="KIM26221.1"/>
    </source>
</evidence>
<name>A0A0C3B418_SERVB</name>
<sequence length="76" mass="8394">MSFAYDSTFSEFPLGQPLSDTDRVVPSTILLSNLRRVYLCMIVCSRCFCGSTTVSPRSMTPHASRPASLISAQQFL</sequence>
<dbReference type="AlphaFoldDB" id="A0A0C3B418"/>
<keyword evidence="3" id="KW-1185">Reference proteome</keyword>
<evidence type="ECO:0000313" key="3">
    <source>
        <dbReference type="Proteomes" id="UP000054097"/>
    </source>
</evidence>
<gene>
    <name evidence="2" type="ORF">M408DRAFT_197457</name>
</gene>
<evidence type="ECO:0000256" key="1">
    <source>
        <dbReference type="SAM" id="MobiDB-lite"/>
    </source>
</evidence>
<dbReference type="Proteomes" id="UP000054097">
    <property type="component" value="Unassembled WGS sequence"/>
</dbReference>
<protein>
    <submittedName>
        <fullName evidence="2">Uncharacterized protein</fullName>
    </submittedName>
</protein>
<accession>A0A0C3B418</accession>
<dbReference type="EMBL" id="KN824308">
    <property type="protein sequence ID" value="KIM26221.1"/>
    <property type="molecule type" value="Genomic_DNA"/>
</dbReference>
<dbReference type="HOGENOM" id="CLU_2656016_0_0_1"/>